<evidence type="ECO:0000313" key="2">
    <source>
        <dbReference type="EMBL" id="OBV39965.1"/>
    </source>
</evidence>
<dbReference type="Proteomes" id="UP000092713">
    <property type="component" value="Unassembled WGS sequence"/>
</dbReference>
<dbReference type="EMBL" id="LOCQ01000050">
    <property type="protein sequence ID" value="OBV39965.1"/>
    <property type="molecule type" value="Genomic_DNA"/>
</dbReference>
<dbReference type="AlphaFoldDB" id="A0A1A7C5D4"/>
<dbReference type="STRING" id="1747903.ASR47_101320"/>
<feature type="signal peptide" evidence="1">
    <location>
        <begin position="1"/>
        <end position="21"/>
    </location>
</feature>
<protein>
    <recommendedName>
        <fullName evidence="4">Lipoprotein</fullName>
    </recommendedName>
</protein>
<gene>
    <name evidence="2" type="ORF">ASR47_101320</name>
</gene>
<keyword evidence="3" id="KW-1185">Reference proteome</keyword>
<feature type="chain" id="PRO_5008355717" description="Lipoprotein" evidence="1">
    <location>
        <begin position="22"/>
        <end position="190"/>
    </location>
</feature>
<dbReference type="PROSITE" id="PS51257">
    <property type="entry name" value="PROKAR_LIPOPROTEIN"/>
    <property type="match status" value="1"/>
</dbReference>
<comment type="caution">
    <text evidence="2">The sequence shown here is derived from an EMBL/GenBank/DDBJ whole genome shotgun (WGS) entry which is preliminary data.</text>
</comment>
<evidence type="ECO:0000256" key="1">
    <source>
        <dbReference type="SAM" id="SignalP"/>
    </source>
</evidence>
<evidence type="ECO:0000313" key="3">
    <source>
        <dbReference type="Proteomes" id="UP000092713"/>
    </source>
</evidence>
<organism evidence="2 3">
    <name type="scientific">Janthinobacterium psychrotolerans</name>
    <dbReference type="NCBI Taxonomy" id="1747903"/>
    <lineage>
        <taxon>Bacteria</taxon>
        <taxon>Pseudomonadati</taxon>
        <taxon>Pseudomonadota</taxon>
        <taxon>Betaproteobacteria</taxon>
        <taxon>Burkholderiales</taxon>
        <taxon>Oxalobacteraceae</taxon>
        <taxon>Janthinobacterium</taxon>
    </lineage>
</organism>
<evidence type="ECO:0008006" key="4">
    <source>
        <dbReference type="Google" id="ProtNLM"/>
    </source>
</evidence>
<reference evidence="2 3" key="1">
    <citation type="submission" date="2016-04" db="EMBL/GenBank/DDBJ databases">
        <title>Draft genome sequence of Janthinobacterium psychrotolerans sp. nov., isolated from freshwater sediments in Denmark.</title>
        <authorList>
            <person name="Gong X."/>
            <person name="Skrivergaard S."/>
            <person name="Korsgaard B.S."/>
            <person name="Schreiber L."/>
            <person name="Marshall I.P."/>
            <person name="Finster K."/>
            <person name="Schramm A."/>
        </authorList>
    </citation>
    <scope>NUCLEOTIDE SEQUENCE [LARGE SCALE GENOMIC DNA]</scope>
    <source>
        <strain evidence="2 3">S3-2</strain>
    </source>
</reference>
<name>A0A1A7C5D4_9BURK</name>
<proteinExistence type="predicted"/>
<sequence>MHSILKLSLAAATVISLSACAGFSTPPGLESGQTVALVNSLSWVNPMSGKRDGVRTSWPIKHGKVAAEYFPLAQLKRCEAQDKQCAWGVMRAQRSAPSFAYADGGVNMTFALAIDVARRQEARQGEVQTAMAIPKDVAALAGKQQVQHVIGLKYGKVEQIELDFGVRYQVCAQRHDASGKALDQCDIPYI</sequence>
<accession>A0A1A7C5D4</accession>
<keyword evidence="1" id="KW-0732">Signal</keyword>